<gene>
    <name evidence="1" type="ORF">OVA965_LOCUS22395</name>
    <name evidence="2" type="ORF">TMI583_LOCUS23109</name>
</gene>
<dbReference type="Proteomes" id="UP000682733">
    <property type="component" value="Unassembled WGS sequence"/>
</dbReference>
<accession>A0A8S2E9H0</accession>
<dbReference type="EMBL" id="CAJOBA010034148">
    <property type="protein sequence ID" value="CAF3978906.1"/>
    <property type="molecule type" value="Genomic_DNA"/>
</dbReference>
<sequence length="164" mass="18962">MTCLCSVMDYQAVEYKNQVENIRIRYIQNIPYLFLQDVRSYFPVVATLRLNKAQIPFVVDTNSDELLLPLRIRAYPSELLTGCDLIQIISTNIDEIAEEEAEEQQDNADSRIINDKLETYLTQMHAKAKLTISQLTGIEQIKYLTNVGCFVFCMCRTAEIVRRI</sequence>
<dbReference type="EMBL" id="CAJNOK010012624">
    <property type="protein sequence ID" value="CAF1167408.1"/>
    <property type="molecule type" value="Genomic_DNA"/>
</dbReference>
<comment type="caution">
    <text evidence="1">The sequence shown here is derived from an EMBL/GenBank/DDBJ whole genome shotgun (WGS) entry which is preliminary data.</text>
</comment>
<reference evidence="1" key="1">
    <citation type="submission" date="2021-02" db="EMBL/GenBank/DDBJ databases">
        <authorList>
            <person name="Nowell W R."/>
        </authorList>
    </citation>
    <scope>NUCLEOTIDE SEQUENCE</scope>
</reference>
<protein>
    <submittedName>
        <fullName evidence="1">Uncharacterized protein</fullName>
    </submittedName>
</protein>
<evidence type="ECO:0000313" key="3">
    <source>
        <dbReference type="Proteomes" id="UP000677228"/>
    </source>
</evidence>
<proteinExistence type="predicted"/>
<dbReference type="AlphaFoldDB" id="A0A8S2E9H0"/>
<evidence type="ECO:0000313" key="2">
    <source>
        <dbReference type="EMBL" id="CAF3978906.1"/>
    </source>
</evidence>
<organism evidence="1 3">
    <name type="scientific">Didymodactylos carnosus</name>
    <dbReference type="NCBI Taxonomy" id="1234261"/>
    <lineage>
        <taxon>Eukaryota</taxon>
        <taxon>Metazoa</taxon>
        <taxon>Spiralia</taxon>
        <taxon>Gnathifera</taxon>
        <taxon>Rotifera</taxon>
        <taxon>Eurotatoria</taxon>
        <taxon>Bdelloidea</taxon>
        <taxon>Philodinida</taxon>
        <taxon>Philodinidae</taxon>
        <taxon>Didymodactylos</taxon>
    </lineage>
</organism>
<dbReference type="Proteomes" id="UP000677228">
    <property type="component" value="Unassembled WGS sequence"/>
</dbReference>
<evidence type="ECO:0000313" key="1">
    <source>
        <dbReference type="EMBL" id="CAF1167408.1"/>
    </source>
</evidence>
<name>A0A8S2E9H0_9BILA</name>